<dbReference type="PROSITE" id="PS50076">
    <property type="entry name" value="DNAJ_2"/>
    <property type="match status" value="1"/>
</dbReference>
<comment type="subcellular location">
    <subcellularLocation>
        <location evidence="1">Cytoplasmic vesicle</location>
        <location evidence="1">Clathrin-coated vesicle</location>
    </subcellularLocation>
</comment>
<dbReference type="InterPro" id="IPR000719">
    <property type="entry name" value="Prot_kinase_dom"/>
</dbReference>
<feature type="domain" description="Protein kinase" evidence="4">
    <location>
        <begin position="31"/>
        <end position="303"/>
    </location>
</feature>
<dbReference type="SMART" id="SM01326">
    <property type="entry name" value="PTEN_C2"/>
    <property type="match status" value="1"/>
</dbReference>
<dbReference type="Gene3D" id="2.60.40.1110">
    <property type="match status" value="1"/>
</dbReference>
<dbReference type="InterPro" id="IPR002052">
    <property type="entry name" value="DNA_methylase_N6_adenine_CS"/>
</dbReference>
<reference evidence="9" key="1">
    <citation type="submission" date="2025-08" db="UniProtKB">
        <authorList>
            <consortium name="RefSeq"/>
        </authorList>
    </citation>
    <scope>IDENTIFICATION</scope>
</reference>
<dbReference type="CDD" id="cd06257">
    <property type="entry name" value="DnaJ"/>
    <property type="match status" value="1"/>
</dbReference>
<feature type="domain" description="Phosphatase tensin-type" evidence="6">
    <location>
        <begin position="369"/>
        <end position="539"/>
    </location>
</feature>
<dbReference type="PROSITE" id="PS00108">
    <property type="entry name" value="PROTEIN_KINASE_ST"/>
    <property type="match status" value="1"/>
</dbReference>
<feature type="domain" description="C2 tensin-type" evidence="7">
    <location>
        <begin position="545"/>
        <end position="684"/>
    </location>
</feature>
<proteinExistence type="predicted"/>
<dbReference type="InterPro" id="IPR011009">
    <property type="entry name" value="Kinase-like_dom_sf"/>
</dbReference>
<evidence type="ECO:0000256" key="3">
    <source>
        <dbReference type="ARBA" id="ARBA00023329"/>
    </source>
</evidence>
<dbReference type="PROSITE" id="PS00092">
    <property type="entry name" value="N6_MTASE"/>
    <property type="match status" value="1"/>
</dbReference>
<dbReference type="SMART" id="SM00220">
    <property type="entry name" value="S_TKc"/>
    <property type="match status" value="1"/>
</dbReference>
<dbReference type="PROSITE" id="PS51182">
    <property type="entry name" value="C2_TENSIN"/>
    <property type="match status" value="1"/>
</dbReference>
<dbReference type="Pfam" id="PF10409">
    <property type="entry name" value="PTEN_C2"/>
    <property type="match status" value="1"/>
</dbReference>
<dbReference type="InterPro" id="IPR001623">
    <property type="entry name" value="DnaJ_domain"/>
</dbReference>
<dbReference type="PROSITE" id="PS51181">
    <property type="entry name" value="PPASE_TENSIN"/>
    <property type="match status" value="1"/>
</dbReference>
<dbReference type="Gene3D" id="3.90.190.10">
    <property type="entry name" value="Protein tyrosine phosphatase superfamily"/>
    <property type="match status" value="1"/>
</dbReference>
<dbReference type="InterPro" id="IPR008271">
    <property type="entry name" value="Ser/Thr_kinase_AS"/>
</dbReference>
<dbReference type="Gene3D" id="1.10.510.10">
    <property type="entry name" value="Transferase(Phosphotransferase) domain 1"/>
    <property type="match status" value="1"/>
</dbReference>
<evidence type="ECO:0000256" key="2">
    <source>
        <dbReference type="ARBA" id="ARBA00022741"/>
    </source>
</evidence>
<evidence type="ECO:0000259" key="5">
    <source>
        <dbReference type="PROSITE" id="PS50076"/>
    </source>
</evidence>
<keyword evidence="3" id="KW-0968">Cytoplasmic vesicle</keyword>
<keyword evidence="8" id="KW-1185">Reference proteome</keyword>
<dbReference type="GeneID" id="100208017"/>
<dbReference type="GO" id="GO:0016301">
    <property type="term" value="F:kinase activity"/>
    <property type="evidence" value="ECO:0007669"/>
    <property type="project" value="UniProtKB-KW"/>
</dbReference>
<name>A0ABM4DFP6_HYDVU</name>
<evidence type="ECO:0000313" key="9">
    <source>
        <dbReference type="RefSeq" id="XP_065673246.1"/>
    </source>
</evidence>
<organism evidence="8 9">
    <name type="scientific">Hydra vulgaris</name>
    <name type="common">Hydra</name>
    <name type="synonym">Hydra attenuata</name>
    <dbReference type="NCBI Taxonomy" id="6087"/>
    <lineage>
        <taxon>Eukaryota</taxon>
        <taxon>Metazoa</taxon>
        <taxon>Cnidaria</taxon>
        <taxon>Hydrozoa</taxon>
        <taxon>Hydroidolina</taxon>
        <taxon>Anthoathecata</taxon>
        <taxon>Aplanulata</taxon>
        <taxon>Hydridae</taxon>
        <taxon>Hydra</taxon>
    </lineage>
</organism>
<evidence type="ECO:0000259" key="6">
    <source>
        <dbReference type="PROSITE" id="PS51181"/>
    </source>
</evidence>
<dbReference type="Pfam" id="PF00069">
    <property type="entry name" value="Pkinase"/>
    <property type="match status" value="1"/>
</dbReference>
<gene>
    <name evidence="9" type="primary">LOC100208017</name>
</gene>
<dbReference type="SUPFAM" id="SSF46565">
    <property type="entry name" value="Chaperone J-domain"/>
    <property type="match status" value="1"/>
</dbReference>
<keyword evidence="9" id="KW-0418">Kinase</keyword>
<dbReference type="InterPro" id="IPR029021">
    <property type="entry name" value="Prot-tyrosine_phosphatase-like"/>
</dbReference>
<dbReference type="PANTHER" id="PTHR22967">
    <property type="entry name" value="SERINE/THREONINE PROTEIN KINASE"/>
    <property type="match status" value="1"/>
</dbReference>
<dbReference type="RefSeq" id="XP_065673246.1">
    <property type="nucleotide sequence ID" value="XM_065817174.1"/>
</dbReference>
<sequence>MAWFGGLFGGSNGLGGNEMVGENVELGQQNLKIKKVLAEGGYGFVFIAQDTKTGKEYALKRLIAVDDTSKKNIIKEVQYLRKLRGHSNIIQFIGAAASSETKSGSSEYLILTELCTGQLIDLLKSDNGKLSFVQVLKIFSQACKAVLHMHQQSPPIIHRDIKIENLLISSKGVIKLCDFGSATTSALYPDNSWTAMQRSLAEDEIQLNTTPMYRAPEMVDLYSNYPITVKADVWALGCVLYMLCFLRHPFEDSAKLKIMNANYSIPVNDVIYNDFHKLIRSMLQVDPNQRPDLDGVYAELVSLAAENSVELKSSVIEQKIQIINSVKTEQIPETHLKNGGSSILLESMVNRAGSLLSNIKDASTKMLNSVASYVNSDLDITYITSRLLVMSFPVDGIEVGYKNNIDDVRNYMDNKHANSYVVVNVSQRTYRTDKLNDRVFECGWNPKKAPPLEKLISLCRKLNNFLKQNKDNVILVHCLDGKIASAVLLCSFFLYCKLFDNVSLSERLFSLKRFGGSSMNLTPSQRRYIGYIGDIVANPPYIPHNNIIFLKSITLSQTPIFNKARTGCRPFIEIFENEKRVLNTAQEIELMREYTVNDGQIVFQTHVRLNGDITILVHHGRSTLGGKVQGKLTSINILTLQFHTGFLFKEETSVKFNISKIDIQDINIDKYPSNFEVIMNLKFTEDLPEASCTQPWEKICASKTNPYVCFSSKEEYWVLHEDFGLSEKKIDEQFSNNISSKNSIYQSPDSSLETAKCVDNLTRKVGESNFLNSLVWENDNQKQPVNDPVENKKNVSLTTFNLIDIMSETETSDNDSIKSPSKFNDLLIESELPQISITETFTPFEKTPPCTSQTTKAAALNKEDNTGQLLNFDVAKDFEFDFINAENKISNQVSSGVVQSEKASDVSEKTIGDFDFLSNITNNSELFTPSFSLKAQQTTLKSSSDSNLFDWGDTVLTETLQPEKTIVHSSSSGTISEQNKSYDPFAALTNFSSPNNFGTASSLKKHQVPNVATIGQSGRISPVVSKQNQTVVRPNYNIFVTPNDSGLFSRPSSTQASSKSPWAPKPVVNNNAFSDILGAQGFKSTSSSNDLQKSTLKQLRNLQDSETSADPIKSKIREWSDGKERNIRALLSSLQTVLWESCKWTPVGMHELIQPNDVKKNYRKACLAIHPDKHTGQPHEDLSRAIFIELNEAWSLFEETGSKALF</sequence>
<dbReference type="InterPro" id="IPR029023">
    <property type="entry name" value="Tensin_phosphatase"/>
</dbReference>
<dbReference type="PROSITE" id="PS50011">
    <property type="entry name" value="PROTEIN_KINASE_DOM"/>
    <property type="match status" value="1"/>
</dbReference>
<protein>
    <submittedName>
        <fullName evidence="9">Cyclin-G-associated kinase isoform X2</fullName>
    </submittedName>
</protein>
<evidence type="ECO:0000259" key="7">
    <source>
        <dbReference type="PROSITE" id="PS51182"/>
    </source>
</evidence>
<dbReference type="SUPFAM" id="SSF52799">
    <property type="entry name" value="(Phosphotyrosine protein) phosphatases II"/>
    <property type="match status" value="1"/>
</dbReference>
<dbReference type="Gene3D" id="1.10.287.110">
    <property type="entry name" value="DnaJ domain"/>
    <property type="match status" value="1"/>
</dbReference>
<evidence type="ECO:0000256" key="1">
    <source>
        <dbReference type="ARBA" id="ARBA00004132"/>
    </source>
</evidence>
<dbReference type="InterPro" id="IPR036869">
    <property type="entry name" value="J_dom_sf"/>
</dbReference>
<dbReference type="PANTHER" id="PTHR22967:SF105">
    <property type="entry name" value="CYCLIN-G-ASSOCIATED KINASE"/>
    <property type="match status" value="1"/>
</dbReference>
<accession>A0ABM4DFP6</accession>
<dbReference type="SUPFAM" id="SSF56112">
    <property type="entry name" value="Protein kinase-like (PK-like)"/>
    <property type="match status" value="1"/>
</dbReference>
<evidence type="ECO:0000313" key="8">
    <source>
        <dbReference type="Proteomes" id="UP001652625"/>
    </source>
</evidence>
<feature type="domain" description="J" evidence="5">
    <location>
        <begin position="1142"/>
        <end position="1206"/>
    </location>
</feature>
<evidence type="ECO:0000259" key="4">
    <source>
        <dbReference type="PROSITE" id="PS50011"/>
    </source>
</evidence>
<dbReference type="InterPro" id="IPR014020">
    <property type="entry name" value="Tensin_C2-dom"/>
</dbReference>
<dbReference type="Proteomes" id="UP001652625">
    <property type="component" value="Chromosome 14"/>
</dbReference>
<keyword evidence="9" id="KW-0808">Transferase</keyword>
<keyword evidence="2" id="KW-0547">Nucleotide-binding</keyword>